<gene>
    <name evidence="17" type="primary">ribF</name>
    <name evidence="17" type="ORF">GCM10023116_34830</name>
</gene>
<name>A0ABP8V830_9GAMM</name>
<evidence type="ECO:0000256" key="1">
    <source>
        <dbReference type="ARBA" id="ARBA00002121"/>
    </source>
</evidence>
<dbReference type="Gene3D" id="2.40.30.30">
    <property type="entry name" value="Riboflavin kinase-like"/>
    <property type="match status" value="1"/>
</dbReference>
<keyword evidence="10 15" id="KW-0274">FAD</keyword>
<accession>A0ABP8V830</accession>
<evidence type="ECO:0000256" key="6">
    <source>
        <dbReference type="ARBA" id="ARBA00022679"/>
    </source>
</evidence>
<dbReference type="EMBL" id="BAABFL010000442">
    <property type="protein sequence ID" value="GAA4651200.1"/>
    <property type="molecule type" value="Genomic_DNA"/>
</dbReference>
<dbReference type="NCBIfam" id="NF004160">
    <property type="entry name" value="PRK05627.1-3"/>
    <property type="match status" value="1"/>
</dbReference>
<keyword evidence="11 15" id="KW-0067">ATP-binding</keyword>
<keyword evidence="7 15" id="KW-0548">Nucleotidyltransferase</keyword>
<dbReference type="CDD" id="cd02064">
    <property type="entry name" value="FAD_synthetase_N"/>
    <property type="match status" value="1"/>
</dbReference>
<dbReference type="SUPFAM" id="SSF82114">
    <property type="entry name" value="Riboflavin kinase-like"/>
    <property type="match status" value="1"/>
</dbReference>
<reference evidence="18" key="1">
    <citation type="journal article" date="2019" name="Int. J. Syst. Evol. Microbiol.">
        <title>The Global Catalogue of Microorganisms (GCM) 10K type strain sequencing project: providing services to taxonomists for standard genome sequencing and annotation.</title>
        <authorList>
            <consortium name="The Broad Institute Genomics Platform"/>
            <consortium name="The Broad Institute Genome Sequencing Center for Infectious Disease"/>
            <person name="Wu L."/>
            <person name="Ma J."/>
        </authorList>
    </citation>
    <scope>NUCLEOTIDE SEQUENCE [LARGE SCALE GENOMIC DNA]</scope>
    <source>
        <strain evidence="18">JCM 17805</strain>
    </source>
</reference>
<dbReference type="NCBIfam" id="NF004162">
    <property type="entry name" value="PRK05627.1-5"/>
    <property type="match status" value="1"/>
</dbReference>
<keyword evidence="18" id="KW-1185">Reference proteome</keyword>
<evidence type="ECO:0000259" key="16">
    <source>
        <dbReference type="SMART" id="SM00904"/>
    </source>
</evidence>
<dbReference type="Pfam" id="PF01687">
    <property type="entry name" value="Flavokinase"/>
    <property type="match status" value="1"/>
</dbReference>
<dbReference type="Gene3D" id="3.40.50.620">
    <property type="entry name" value="HUPs"/>
    <property type="match status" value="1"/>
</dbReference>
<dbReference type="EC" id="2.7.7.2" evidence="15"/>
<keyword evidence="8 15" id="KW-0547">Nucleotide-binding</keyword>
<evidence type="ECO:0000256" key="7">
    <source>
        <dbReference type="ARBA" id="ARBA00022695"/>
    </source>
</evidence>
<keyword evidence="9 15" id="KW-0418">Kinase</keyword>
<dbReference type="Proteomes" id="UP001500604">
    <property type="component" value="Unassembled WGS sequence"/>
</dbReference>
<dbReference type="GO" id="GO:0016301">
    <property type="term" value="F:kinase activity"/>
    <property type="evidence" value="ECO:0007669"/>
    <property type="project" value="UniProtKB-KW"/>
</dbReference>
<comment type="catalytic activity">
    <reaction evidence="13 15">
        <text>riboflavin + ATP = FMN + ADP + H(+)</text>
        <dbReference type="Rhea" id="RHEA:14357"/>
        <dbReference type="ChEBI" id="CHEBI:15378"/>
        <dbReference type="ChEBI" id="CHEBI:30616"/>
        <dbReference type="ChEBI" id="CHEBI:57986"/>
        <dbReference type="ChEBI" id="CHEBI:58210"/>
        <dbReference type="ChEBI" id="CHEBI:456216"/>
        <dbReference type="EC" id="2.7.1.26"/>
    </reaction>
</comment>
<comment type="pathway">
    <text evidence="3 15">Cofactor biosynthesis; FMN biosynthesis; FMN from riboflavin (ATP route): step 1/1.</text>
</comment>
<dbReference type="PIRSF" id="PIRSF004491">
    <property type="entry name" value="FAD_Synth"/>
    <property type="match status" value="1"/>
</dbReference>
<dbReference type="EC" id="2.7.1.26" evidence="15"/>
<evidence type="ECO:0000256" key="12">
    <source>
        <dbReference type="ARBA" id="ARBA00023268"/>
    </source>
</evidence>
<dbReference type="NCBIfam" id="TIGR00083">
    <property type="entry name" value="ribF"/>
    <property type="match status" value="1"/>
</dbReference>
<dbReference type="Pfam" id="PF06574">
    <property type="entry name" value="FAD_syn"/>
    <property type="match status" value="1"/>
</dbReference>
<feature type="domain" description="Riboflavin kinase" evidence="16">
    <location>
        <begin position="183"/>
        <end position="306"/>
    </location>
</feature>
<keyword evidence="4 15" id="KW-0285">Flavoprotein</keyword>
<evidence type="ECO:0000256" key="5">
    <source>
        <dbReference type="ARBA" id="ARBA00022643"/>
    </source>
</evidence>
<dbReference type="InterPro" id="IPR015865">
    <property type="entry name" value="Riboflavin_kinase_bac/euk"/>
</dbReference>
<comment type="similarity">
    <text evidence="15">Belongs to the ribF family.</text>
</comment>
<dbReference type="SMART" id="SM00904">
    <property type="entry name" value="Flavokinase"/>
    <property type="match status" value="1"/>
</dbReference>
<dbReference type="InterPro" id="IPR014729">
    <property type="entry name" value="Rossmann-like_a/b/a_fold"/>
</dbReference>
<evidence type="ECO:0000256" key="10">
    <source>
        <dbReference type="ARBA" id="ARBA00022827"/>
    </source>
</evidence>
<comment type="caution">
    <text evidence="17">The sequence shown here is derived from an EMBL/GenBank/DDBJ whole genome shotgun (WGS) entry which is preliminary data.</text>
</comment>
<organism evidence="17 18">
    <name type="scientific">Kistimonas scapharcae</name>
    <dbReference type="NCBI Taxonomy" id="1036133"/>
    <lineage>
        <taxon>Bacteria</taxon>
        <taxon>Pseudomonadati</taxon>
        <taxon>Pseudomonadota</taxon>
        <taxon>Gammaproteobacteria</taxon>
        <taxon>Oceanospirillales</taxon>
        <taxon>Endozoicomonadaceae</taxon>
        <taxon>Kistimonas</taxon>
    </lineage>
</organism>
<dbReference type="InterPro" id="IPR002606">
    <property type="entry name" value="Riboflavin_kinase_bac"/>
</dbReference>
<evidence type="ECO:0000256" key="3">
    <source>
        <dbReference type="ARBA" id="ARBA00005201"/>
    </source>
</evidence>
<keyword evidence="6 15" id="KW-0808">Transferase</keyword>
<dbReference type="NCBIfam" id="NF004159">
    <property type="entry name" value="PRK05627.1-2"/>
    <property type="match status" value="1"/>
</dbReference>
<protein>
    <recommendedName>
        <fullName evidence="15">Riboflavin biosynthesis protein</fullName>
    </recommendedName>
    <domain>
        <recommendedName>
            <fullName evidence="15">Riboflavin kinase</fullName>
            <ecNumber evidence="15">2.7.1.26</ecNumber>
        </recommendedName>
        <alternativeName>
            <fullName evidence="15">Flavokinase</fullName>
        </alternativeName>
    </domain>
    <domain>
        <recommendedName>
            <fullName evidence="15">FMN adenylyltransferase</fullName>
            <ecNumber evidence="15">2.7.7.2</ecNumber>
        </recommendedName>
        <alternativeName>
            <fullName evidence="15">FAD pyrophosphorylase</fullName>
        </alternativeName>
        <alternativeName>
            <fullName evidence="15">FAD synthase</fullName>
        </alternativeName>
    </domain>
</protein>
<dbReference type="InterPro" id="IPR004821">
    <property type="entry name" value="Cyt_trans-like"/>
</dbReference>
<dbReference type="InterPro" id="IPR023468">
    <property type="entry name" value="Riboflavin_kinase"/>
</dbReference>
<evidence type="ECO:0000256" key="15">
    <source>
        <dbReference type="PIRNR" id="PIRNR004491"/>
    </source>
</evidence>
<evidence type="ECO:0000256" key="8">
    <source>
        <dbReference type="ARBA" id="ARBA00022741"/>
    </source>
</evidence>
<dbReference type="PANTHER" id="PTHR22749">
    <property type="entry name" value="RIBOFLAVIN KINASE/FMN ADENYLYLTRANSFERASE"/>
    <property type="match status" value="1"/>
</dbReference>
<dbReference type="InterPro" id="IPR023465">
    <property type="entry name" value="Riboflavin_kinase_dom_sf"/>
</dbReference>
<proteinExistence type="inferred from homology"/>
<dbReference type="NCBIfam" id="NF004163">
    <property type="entry name" value="PRK05627.1-6"/>
    <property type="match status" value="1"/>
</dbReference>
<evidence type="ECO:0000313" key="17">
    <source>
        <dbReference type="EMBL" id="GAA4651200.1"/>
    </source>
</evidence>
<dbReference type="InterPro" id="IPR015864">
    <property type="entry name" value="FAD_synthase"/>
</dbReference>
<dbReference type="RefSeq" id="WP_345197539.1">
    <property type="nucleotide sequence ID" value="NZ_BAABFL010000442.1"/>
</dbReference>
<keyword evidence="12" id="KW-0511">Multifunctional enzyme</keyword>
<sequence>MQLIRGFQNIQPLPQGCVATIGNFDGIHLGHQDILTQVREKASALNLPACVVLFEPQPREFFTGDKAPARVYTLRDKLEVLAAEGVDTVLCLPFNEAFRSLTADEFIQKVLVDILAVRHLVVGDDFRFGCDRAGNFARLETAGQTCGFTVDHTRTVMQENERVSSTRIRQALGTGDFAGVNTLLGRTWLISGKVCHGQRLGRSMGVPTANIVLKRKSLPVRGVFAVRVHGLDQVYNGVANVGTRPTVAGQGARLEVHLLDYQGDLYGRRIQVEFLHKIRDEQSFPSIADLKAAIANDIVRARALLTANS</sequence>
<comment type="pathway">
    <text evidence="2 15">Cofactor biosynthesis; FAD biosynthesis; FAD from FMN: step 1/1.</text>
</comment>
<evidence type="ECO:0000256" key="2">
    <source>
        <dbReference type="ARBA" id="ARBA00004726"/>
    </source>
</evidence>
<evidence type="ECO:0000313" key="18">
    <source>
        <dbReference type="Proteomes" id="UP001500604"/>
    </source>
</evidence>
<evidence type="ECO:0000256" key="13">
    <source>
        <dbReference type="ARBA" id="ARBA00047880"/>
    </source>
</evidence>
<keyword evidence="5 15" id="KW-0288">FMN</keyword>
<evidence type="ECO:0000256" key="4">
    <source>
        <dbReference type="ARBA" id="ARBA00022630"/>
    </source>
</evidence>
<comment type="catalytic activity">
    <reaction evidence="14 15">
        <text>FMN + ATP + H(+) = FAD + diphosphate</text>
        <dbReference type="Rhea" id="RHEA:17237"/>
        <dbReference type="ChEBI" id="CHEBI:15378"/>
        <dbReference type="ChEBI" id="CHEBI:30616"/>
        <dbReference type="ChEBI" id="CHEBI:33019"/>
        <dbReference type="ChEBI" id="CHEBI:57692"/>
        <dbReference type="ChEBI" id="CHEBI:58210"/>
        <dbReference type="EC" id="2.7.7.2"/>
    </reaction>
</comment>
<evidence type="ECO:0000256" key="11">
    <source>
        <dbReference type="ARBA" id="ARBA00022840"/>
    </source>
</evidence>
<evidence type="ECO:0000256" key="14">
    <source>
        <dbReference type="ARBA" id="ARBA00049494"/>
    </source>
</evidence>
<comment type="function">
    <text evidence="1">Catalyzes the phosphorylation of riboflavin to FMN followed by the adenylation of FMN to FAD.</text>
</comment>
<evidence type="ECO:0000256" key="9">
    <source>
        <dbReference type="ARBA" id="ARBA00022777"/>
    </source>
</evidence>
<dbReference type="SUPFAM" id="SSF52374">
    <property type="entry name" value="Nucleotidylyl transferase"/>
    <property type="match status" value="1"/>
</dbReference>
<dbReference type="PANTHER" id="PTHR22749:SF6">
    <property type="entry name" value="RIBOFLAVIN KINASE"/>
    <property type="match status" value="1"/>
</dbReference>
<dbReference type="NCBIfam" id="TIGR00125">
    <property type="entry name" value="cyt_tran_rel"/>
    <property type="match status" value="1"/>
</dbReference>